<gene>
    <name evidence="8" type="ORF">FME95_01285</name>
</gene>
<dbReference type="OrthoDB" id="9785233at2"/>
<dbReference type="Pfam" id="PF13860">
    <property type="entry name" value="FlgD_ig"/>
    <property type="match status" value="1"/>
</dbReference>
<evidence type="ECO:0000256" key="3">
    <source>
        <dbReference type="ARBA" id="ARBA00022795"/>
    </source>
</evidence>
<proteinExistence type="inferred from homology"/>
<evidence type="ECO:0000259" key="7">
    <source>
        <dbReference type="Pfam" id="PF13861"/>
    </source>
</evidence>
<evidence type="ECO:0000256" key="1">
    <source>
        <dbReference type="ARBA" id="ARBA00010577"/>
    </source>
</evidence>
<evidence type="ECO:0000256" key="2">
    <source>
        <dbReference type="ARBA" id="ARBA00016013"/>
    </source>
</evidence>
<comment type="caution">
    <text evidence="8">The sequence shown here is derived from an EMBL/GenBank/DDBJ whole genome shotgun (WGS) entry which is preliminary data.</text>
</comment>
<dbReference type="RefSeq" id="WP_147712430.1">
    <property type="nucleotide sequence ID" value="NZ_VKAD01000001.1"/>
</dbReference>
<accession>A0A5C8Z547</accession>
<dbReference type="GO" id="GO:0044781">
    <property type="term" value="P:bacterial-type flagellum organization"/>
    <property type="evidence" value="ECO:0007669"/>
    <property type="project" value="UniProtKB-UniRule"/>
</dbReference>
<dbReference type="Pfam" id="PF03963">
    <property type="entry name" value="FlgD"/>
    <property type="match status" value="1"/>
</dbReference>
<dbReference type="Pfam" id="PF13861">
    <property type="entry name" value="FLgD_tudor"/>
    <property type="match status" value="1"/>
</dbReference>
<dbReference type="Gene3D" id="2.60.40.4070">
    <property type="match status" value="1"/>
</dbReference>
<comment type="similarity">
    <text evidence="1 5">Belongs to the FlgD family.</text>
</comment>
<dbReference type="InterPro" id="IPR025963">
    <property type="entry name" value="FLgD_Tudor"/>
</dbReference>
<feature type="domain" description="FlgD Tudor-like" evidence="7">
    <location>
        <begin position="89"/>
        <end position="244"/>
    </location>
</feature>
<name>A0A5C8Z547_9GAMM</name>
<evidence type="ECO:0000313" key="8">
    <source>
        <dbReference type="EMBL" id="TXR53235.1"/>
    </source>
</evidence>
<dbReference type="InterPro" id="IPR025965">
    <property type="entry name" value="FlgD/Vpr_Ig-like"/>
</dbReference>
<evidence type="ECO:0000256" key="4">
    <source>
        <dbReference type="ARBA" id="ARBA00024746"/>
    </source>
</evidence>
<evidence type="ECO:0000259" key="6">
    <source>
        <dbReference type="Pfam" id="PF13860"/>
    </source>
</evidence>
<dbReference type="EMBL" id="VKAD01000001">
    <property type="protein sequence ID" value="TXR53235.1"/>
    <property type="molecule type" value="Genomic_DNA"/>
</dbReference>
<dbReference type="InterPro" id="IPR005648">
    <property type="entry name" value="FlgD"/>
</dbReference>
<evidence type="ECO:0000313" key="9">
    <source>
        <dbReference type="Proteomes" id="UP000321764"/>
    </source>
</evidence>
<reference evidence="8 9" key="1">
    <citation type="submission" date="2019-07" db="EMBL/GenBank/DDBJ databases">
        <title>Reinekea sp. strain SSH23 genome sequencing and assembly.</title>
        <authorList>
            <person name="Kim I."/>
        </authorList>
    </citation>
    <scope>NUCLEOTIDE SEQUENCE [LARGE SCALE GENOMIC DNA]</scope>
    <source>
        <strain evidence="8 9">SSH23</strain>
    </source>
</reference>
<protein>
    <recommendedName>
        <fullName evidence="2 5">Basal-body rod modification protein FlgD</fullName>
    </recommendedName>
</protein>
<dbReference type="Proteomes" id="UP000321764">
    <property type="component" value="Unassembled WGS sequence"/>
</dbReference>
<evidence type="ECO:0000256" key="5">
    <source>
        <dbReference type="RuleBase" id="RU362076"/>
    </source>
</evidence>
<keyword evidence="9" id="KW-1185">Reference proteome</keyword>
<feature type="domain" description="FlgD/Vpr Ig-like" evidence="6">
    <location>
        <begin position="124"/>
        <end position="164"/>
    </location>
</feature>
<keyword evidence="3 5" id="KW-1005">Bacterial flagellum biogenesis</keyword>
<sequence>MTDITDSSIYALYGNSAATSAVSTTSEDSNELGQDEFLQLMITQLENQDPTDPSEGAEFISELAQFTTVENLEEIATSIESLSSSFQSSQALQASSLVGGNVTIDGNSTSTLYWGDIVYGTADVVSGASDLSLQITNSAGEMVENVDLGSQSSGTLSFKWDGANLEVNGELMDIDYSQFETDEDGNIIPHDAGEYTFSIVGSYNGSSTAMDVNTSQFVESVTILDDGTIQLNLDDGSTATSSEIASINETA</sequence>
<organism evidence="8 9">
    <name type="scientific">Reinekea thalattae</name>
    <dbReference type="NCBI Taxonomy" id="2593301"/>
    <lineage>
        <taxon>Bacteria</taxon>
        <taxon>Pseudomonadati</taxon>
        <taxon>Pseudomonadota</taxon>
        <taxon>Gammaproteobacteria</taxon>
        <taxon>Oceanospirillales</taxon>
        <taxon>Saccharospirillaceae</taxon>
        <taxon>Reinekea</taxon>
    </lineage>
</organism>
<dbReference type="AlphaFoldDB" id="A0A5C8Z547"/>
<comment type="function">
    <text evidence="4 5">Required for flagellar hook formation. May act as a scaffolding protein.</text>
</comment>
<dbReference type="Gene3D" id="2.30.30.910">
    <property type="match status" value="1"/>
</dbReference>